<sequence>MDFLPIADWSLRMDDTYLDVFVAVHKLLQSCGKLMANIELKLESANGVGVRTQTTAIGFLMTRLIPSTLKRKLRKKEISRFSSQIGHSLDYQVMWHSSRL</sequence>
<reference evidence="1" key="1">
    <citation type="submission" date="2021-02" db="EMBL/GenBank/DDBJ databases">
        <authorList>
            <person name="Dougan E. K."/>
            <person name="Rhodes N."/>
            <person name="Thang M."/>
            <person name="Chan C."/>
        </authorList>
    </citation>
    <scope>NUCLEOTIDE SEQUENCE</scope>
</reference>
<comment type="caution">
    <text evidence="1">The sequence shown here is derived from an EMBL/GenBank/DDBJ whole genome shotgun (WGS) entry which is preliminary data.</text>
</comment>
<keyword evidence="2" id="KW-1185">Reference proteome</keyword>
<accession>A0A812T1Y8</accession>
<dbReference type="EMBL" id="CAJNJA010022918">
    <property type="protein sequence ID" value="CAE7502213.1"/>
    <property type="molecule type" value="Genomic_DNA"/>
</dbReference>
<organism evidence="1 2">
    <name type="scientific">Symbiodinium necroappetens</name>
    <dbReference type="NCBI Taxonomy" id="1628268"/>
    <lineage>
        <taxon>Eukaryota</taxon>
        <taxon>Sar</taxon>
        <taxon>Alveolata</taxon>
        <taxon>Dinophyceae</taxon>
        <taxon>Suessiales</taxon>
        <taxon>Symbiodiniaceae</taxon>
        <taxon>Symbiodinium</taxon>
    </lineage>
</organism>
<name>A0A812T1Y8_9DINO</name>
<dbReference type="AlphaFoldDB" id="A0A812T1Y8"/>
<protein>
    <submittedName>
        <fullName evidence="1">ANK3 protein</fullName>
    </submittedName>
</protein>
<evidence type="ECO:0000313" key="2">
    <source>
        <dbReference type="Proteomes" id="UP000601435"/>
    </source>
</evidence>
<dbReference type="Proteomes" id="UP000601435">
    <property type="component" value="Unassembled WGS sequence"/>
</dbReference>
<gene>
    <name evidence="1" type="primary">ANK3</name>
    <name evidence="1" type="ORF">SNEC2469_LOCUS14305</name>
</gene>
<proteinExistence type="predicted"/>
<evidence type="ECO:0000313" key="1">
    <source>
        <dbReference type="EMBL" id="CAE7502213.1"/>
    </source>
</evidence>